<dbReference type="CDD" id="cd01189">
    <property type="entry name" value="INT_ICEBs1_C_like"/>
    <property type="match status" value="1"/>
</dbReference>
<organism evidence="6 7">
    <name type="scientific">Lacticaseibacillus paracasei subsp. paracasei 8700:2</name>
    <dbReference type="NCBI Taxonomy" id="537973"/>
    <lineage>
        <taxon>Bacteria</taxon>
        <taxon>Bacillati</taxon>
        <taxon>Bacillota</taxon>
        <taxon>Bacilli</taxon>
        <taxon>Lactobacillales</taxon>
        <taxon>Lactobacillaceae</taxon>
        <taxon>Lacticaseibacillus</taxon>
    </lineage>
</organism>
<dbReference type="Pfam" id="PF14659">
    <property type="entry name" value="Phage_int_SAM_3"/>
    <property type="match status" value="1"/>
</dbReference>
<reference evidence="6 7" key="1">
    <citation type="submission" date="2010-12" db="EMBL/GenBank/DDBJ databases">
        <title>The Genome Sequence of Lactobacillus paracasei subsp. paracasei strain 8700:2.</title>
        <authorList>
            <consortium name="The Broad Institute Genome Sequencing Platform"/>
            <person name="Ward D."/>
            <person name="Earl A."/>
            <person name="Feldgarden M."/>
            <person name="Young S.K."/>
            <person name="Gargeya S."/>
            <person name="Zeng Q."/>
            <person name="Alvarado L."/>
            <person name="Berlin A."/>
            <person name="Bochicchio J."/>
            <person name="Chapman S.B."/>
            <person name="Chen Z."/>
            <person name="Freedman E."/>
            <person name="Gellesch M."/>
            <person name="Goldberg J."/>
            <person name="Griggs A."/>
            <person name="Gujja S."/>
            <person name="Heilman E."/>
            <person name="Heiman D."/>
            <person name="Howarth C."/>
            <person name="Mehta T."/>
            <person name="Neiman D."/>
            <person name="Pearson M."/>
            <person name="Roberts A."/>
            <person name="Saif S."/>
            <person name="Shea T."/>
            <person name="Shenoy N."/>
            <person name="Sisk P."/>
            <person name="Stolte C."/>
            <person name="Sykes S."/>
            <person name="White J."/>
            <person name="Yandava C."/>
            <person name="Saulnier D."/>
            <person name="Haas B."/>
            <person name="Nusbaum C."/>
            <person name="Birren B."/>
        </authorList>
    </citation>
    <scope>NUCLEOTIDE SEQUENCE [LARGE SCALE GENOMIC DNA]</scope>
    <source>
        <strain evidence="6 7">8700:2</strain>
    </source>
</reference>
<dbReference type="PROSITE" id="PS51898">
    <property type="entry name" value="TYR_RECOMBINASE"/>
    <property type="match status" value="1"/>
</dbReference>
<evidence type="ECO:0000256" key="4">
    <source>
        <dbReference type="ARBA" id="ARBA00023172"/>
    </source>
</evidence>
<dbReference type="GO" id="GO:0015074">
    <property type="term" value="P:DNA integration"/>
    <property type="evidence" value="ECO:0007669"/>
    <property type="project" value="UniProtKB-KW"/>
</dbReference>
<dbReference type="InterPro" id="IPR004107">
    <property type="entry name" value="Integrase_SAM-like_N"/>
</dbReference>
<evidence type="ECO:0000259" key="5">
    <source>
        <dbReference type="PROSITE" id="PS51898"/>
    </source>
</evidence>
<dbReference type="PANTHER" id="PTHR30349">
    <property type="entry name" value="PHAGE INTEGRASE-RELATED"/>
    <property type="match status" value="1"/>
</dbReference>
<dbReference type="AlphaFoldDB" id="A0A826HK78"/>
<evidence type="ECO:0000256" key="3">
    <source>
        <dbReference type="ARBA" id="ARBA00023125"/>
    </source>
</evidence>
<feature type="domain" description="Tyr recombinase" evidence="5">
    <location>
        <begin position="183"/>
        <end position="386"/>
    </location>
</feature>
<proteinExistence type="inferred from homology"/>
<dbReference type="Pfam" id="PF00589">
    <property type="entry name" value="Phage_integrase"/>
    <property type="match status" value="1"/>
</dbReference>
<evidence type="ECO:0000313" key="7">
    <source>
        <dbReference type="Proteomes" id="UP000015927"/>
    </source>
</evidence>
<dbReference type="EMBL" id="CP002391">
    <property type="protein sequence ID" value="EEQ64739.2"/>
    <property type="molecule type" value="Genomic_DNA"/>
</dbReference>
<dbReference type="GO" id="GO:0003677">
    <property type="term" value="F:DNA binding"/>
    <property type="evidence" value="ECO:0007669"/>
    <property type="project" value="UniProtKB-KW"/>
</dbReference>
<dbReference type="GO" id="GO:0006310">
    <property type="term" value="P:DNA recombination"/>
    <property type="evidence" value="ECO:0007669"/>
    <property type="project" value="UniProtKB-KW"/>
</dbReference>
<accession>A0A826HK78</accession>
<dbReference type="Gene3D" id="1.10.443.10">
    <property type="entry name" value="Intergrase catalytic core"/>
    <property type="match status" value="1"/>
</dbReference>
<evidence type="ECO:0000256" key="2">
    <source>
        <dbReference type="ARBA" id="ARBA00022908"/>
    </source>
</evidence>
<dbReference type="InterPro" id="IPR050090">
    <property type="entry name" value="Tyrosine_recombinase_XerCD"/>
</dbReference>
<comment type="similarity">
    <text evidence="1">Belongs to the 'phage' integrase family.</text>
</comment>
<dbReference type="InterPro" id="IPR010998">
    <property type="entry name" value="Integrase_recombinase_N"/>
</dbReference>
<dbReference type="InterPro" id="IPR011010">
    <property type="entry name" value="DNA_brk_join_enz"/>
</dbReference>
<sequence length="406" mass="47242">MNNVRKWKEVPHHPNVYRYETRRGTRYGIRRVYTDSEGKRREFTRSGKMTWRDAESILKKFEDDYVNGNLKTLSNSATTLGNYFDKLSARKLKYKAWRQSTYDAHVRYFNNHIRPVFGNKRMQEINRNQYQAFIDHLDDEKHMGVTTIRSIHRIMMETVNAAVTEDVLDKNRLKRVEIHGHQAKPVDLSREDFERWITTAEKVLNKYDYALIRVATLGMRRGEILGLRVSSINFTRDQVNNTEIAAIKIDMQRGVDYPTGGPLKTATSNRTIWASGNVVDLLHYAILASKNIRKRNGVPETVTQWLWVNRYGNAASYAYLVERMSAVNDATGLKIRPHMLRHYFATQAIAANTPQAEVMHYLGHKNMQMTFDYTRATEQSSLKVFKNFTEAISKEMDKSNNKESAN</sequence>
<dbReference type="PANTHER" id="PTHR30349:SF41">
    <property type="entry name" value="INTEGRASE_RECOMBINASE PROTEIN MJ0367-RELATED"/>
    <property type="match status" value="1"/>
</dbReference>
<dbReference type="InterPro" id="IPR013762">
    <property type="entry name" value="Integrase-like_cat_sf"/>
</dbReference>
<keyword evidence="3" id="KW-0238">DNA-binding</keyword>
<dbReference type="InterPro" id="IPR002104">
    <property type="entry name" value="Integrase_catalytic"/>
</dbReference>
<keyword evidence="4" id="KW-0233">DNA recombination</keyword>
<protein>
    <submittedName>
        <fullName evidence="6">Integrase</fullName>
    </submittedName>
</protein>
<dbReference type="KEGG" id="lpi:LBPG_00188"/>
<gene>
    <name evidence="6" type="ORF">LBPG_00188</name>
</gene>
<evidence type="ECO:0000256" key="1">
    <source>
        <dbReference type="ARBA" id="ARBA00008857"/>
    </source>
</evidence>
<keyword evidence="2" id="KW-0229">DNA integration</keyword>
<dbReference type="Proteomes" id="UP000015927">
    <property type="component" value="Chromosome"/>
</dbReference>
<name>A0A826HK78_LACPA</name>
<evidence type="ECO:0000313" key="6">
    <source>
        <dbReference type="EMBL" id="EEQ64739.2"/>
    </source>
</evidence>
<dbReference type="Gene3D" id="1.10.150.130">
    <property type="match status" value="1"/>
</dbReference>
<dbReference type="SUPFAM" id="SSF56349">
    <property type="entry name" value="DNA breaking-rejoining enzymes"/>
    <property type="match status" value="1"/>
</dbReference>